<comment type="caution">
    <text evidence="2">The sequence shown here is derived from an EMBL/GenBank/DDBJ whole genome shotgun (WGS) entry which is preliminary data.</text>
</comment>
<reference evidence="2 3" key="1">
    <citation type="journal article" date="2016" name="Nat. Commun.">
        <title>Thousands of microbial genomes shed light on interconnected biogeochemical processes in an aquifer system.</title>
        <authorList>
            <person name="Anantharaman K."/>
            <person name="Brown C.T."/>
            <person name="Hug L.A."/>
            <person name="Sharon I."/>
            <person name="Castelle C.J."/>
            <person name="Probst A.J."/>
            <person name="Thomas B.C."/>
            <person name="Singh A."/>
            <person name="Wilkins M.J."/>
            <person name="Karaoz U."/>
            <person name="Brodie E.L."/>
            <person name="Williams K.H."/>
            <person name="Hubbard S.S."/>
            <person name="Banfield J.F."/>
        </authorList>
    </citation>
    <scope>NUCLEOTIDE SEQUENCE [LARGE SCALE GENOMIC DNA]</scope>
</reference>
<feature type="region of interest" description="Disordered" evidence="1">
    <location>
        <begin position="1"/>
        <end position="33"/>
    </location>
</feature>
<sequence length="88" mass="9764">MGGGSCFGVSDPTELRPEFPTSRGSRELTQRDFPREEVYESGVVIGSIRKKASGKFIARIHYELLPGEYDDRESAISAVREEAAEPPF</sequence>
<evidence type="ECO:0000256" key="1">
    <source>
        <dbReference type="SAM" id="MobiDB-lite"/>
    </source>
</evidence>
<evidence type="ECO:0000313" key="2">
    <source>
        <dbReference type="EMBL" id="OHA02042.1"/>
    </source>
</evidence>
<protein>
    <submittedName>
        <fullName evidence="2">Uncharacterized protein</fullName>
    </submittedName>
</protein>
<organism evidence="2 3">
    <name type="scientific">Candidatus Sungbacteria bacterium RIFCSPHIGHO2_02_FULL_49_20</name>
    <dbReference type="NCBI Taxonomy" id="1802272"/>
    <lineage>
        <taxon>Bacteria</taxon>
        <taxon>Candidatus Sungiibacteriota</taxon>
    </lineage>
</organism>
<name>A0A1G2KTW1_9BACT</name>
<feature type="compositionally biased region" description="Basic and acidic residues" evidence="1">
    <location>
        <begin position="24"/>
        <end position="33"/>
    </location>
</feature>
<dbReference type="Proteomes" id="UP000178710">
    <property type="component" value="Unassembled WGS sequence"/>
</dbReference>
<gene>
    <name evidence="2" type="ORF">A3C12_02175</name>
</gene>
<dbReference type="EMBL" id="MHQK01000012">
    <property type="protein sequence ID" value="OHA02042.1"/>
    <property type="molecule type" value="Genomic_DNA"/>
</dbReference>
<proteinExistence type="predicted"/>
<evidence type="ECO:0000313" key="3">
    <source>
        <dbReference type="Proteomes" id="UP000178710"/>
    </source>
</evidence>
<accession>A0A1G2KTW1</accession>
<dbReference type="AlphaFoldDB" id="A0A1G2KTW1"/>